<dbReference type="Pfam" id="PF05922">
    <property type="entry name" value="Inhibitor_I9"/>
    <property type="match status" value="1"/>
</dbReference>
<dbReference type="InterPro" id="IPR037045">
    <property type="entry name" value="S8pro/Inhibitor_I9_sf"/>
</dbReference>
<dbReference type="AlphaFoldDB" id="A0A9E7IFV4"/>
<dbReference type="PANTHER" id="PTHR48222:SF3">
    <property type="entry name" value="SUBTILISIN-LIKE PROTEASE SBT4.1"/>
    <property type="match status" value="1"/>
</dbReference>
<name>A0A9E7IFV4_9LILI</name>
<evidence type="ECO:0000313" key="4">
    <source>
        <dbReference type="Proteomes" id="UP001055439"/>
    </source>
</evidence>
<dbReference type="Proteomes" id="UP001055439">
    <property type="component" value="Chromosome 9"/>
</dbReference>
<dbReference type="OrthoDB" id="777503at2759"/>
<proteinExistence type="predicted"/>
<keyword evidence="1" id="KW-0732">Signal</keyword>
<protein>
    <recommendedName>
        <fullName evidence="2">Inhibitor I9 domain-containing protein</fullName>
    </recommendedName>
</protein>
<dbReference type="EMBL" id="CP097511">
    <property type="protein sequence ID" value="URE46098.1"/>
    <property type="molecule type" value="Genomic_DNA"/>
</dbReference>
<evidence type="ECO:0000313" key="3">
    <source>
        <dbReference type="EMBL" id="URE46098.1"/>
    </source>
</evidence>
<feature type="signal peptide" evidence="1">
    <location>
        <begin position="1"/>
        <end position="21"/>
    </location>
</feature>
<accession>A0A9E7IFV4</accession>
<dbReference type="PANTHER" id="PTHR48222">
    <property type="entry name" value="PROTEINASE INHIBITOR, PROPEPTIDE"/>
    <property type="match status" value="1"/>
</dbReference>
<gene>
    <name evidence="3" type="ORF">MUK42_14617</name>
</gene>
<feature type="chain" id="PRO_5039242609" description="Inhibitor I9 domain-containing protein" evidence="1">
    <location>
        <begin position="22"/>
        <end position="126"/>
    </location>
</feature>
<evidence type="ECO:0000259" key="2">
    <source>
        <dbReference type="Pfam" id="PF05922"/>
    </source>
</evidence>
<dbReference type="Gene3D" id="3.30.70.80">
    <property type="entry name" value="Peptidase S8 propeptide/proteinase inhibitor I9"/>
    <property type="match status" value="1"/>
</dbReference>
<feature type="domain" description="Inhibitor I9" evidence="2">
    <location>
        <begin position="65"/>
        <end position="125"/>
    </location>
</feature>
<organism evidence="3 4">
    <name type="scientific">Musa troglodytarum</name>
    <name type="common">fe'i banana</name>
    <dbReference type="NCBI Taxonomy" id="320322"/>
    <lineage>
        <taxon>Eukaryota</taxon>
        <taxon>Viridiplantae</taxon>
        <taxon>Streptophyta</taxon>
        <taxon>Embryophyta</taxon>
        <taxon>Tracheophyta</taxon>
        <taxon>Spermatophyta</taxon>
        <taxon>Magnoliopsida</taxon>
        <taxon>Liliopsida</taxon>
        <taxon>Zingiberales</taxon>
        <taxon>Musaceae</taxon>
        <taxon>Musa</taxon>
    </lineage>
</organism>
<evidence type="ECO:0000256" key="1">
    <source>
        <dbReference type="SAM" id="SignalP"/>
    </source>
</evidence>
<sequence length="126" mass="13637">MERRVLVFLVLCTCFASSVSSYCDDDYDSDSSAPVVDTAVAPAPAMSAGSYIVAVDLPKGEKPQHFTVRILASILGSEQAATKALVRVYDYAFTGFEAHLSPRQASALMRQPGVLQIFPDSQLEIF</sequence>
<keyword evidence="4" id="KW-1185">Reference proteome</keyword>
<dbReference type="InterPro" id="IPR010259">
    <property type="entry name" value="S8pro/Inhibitor_I9"/>
</dbReference>
<reference evidence="3" key="1">
    <citation type="submission" date="2022-05" db="EMBL/GenBank/DDBJ databases">
        <title>The Musa troglodytarum L. genome provides insights into the mechanism of non-climacteric behaviour and enrichment of carotenoids.</title>
        <authorList>
            <person name="Wang J."/>
        </authorList>
    </citation>
    <scope>NUCLEOTIDE SEQUENCE</scope>
    <source>
        <tissue evidence="3">Leaf</tissue>
    </source>
</reference>